<evidence type="ECO:0000313" key="4">
    <source>
        <dbReference type="Proteomes" id="UP000016928"/>
    </source>
</evidence>
<dbReference type="PANTHER" id="PTHR10039:SF15">
    <property type="entry name" value="NACHT DOMAIN-CONTAINING PROTEIN"/>
    <property type="match status" value="1"/>
</dbReference>
<dbReference type="VEuPathDB" id="FungiDB:FOC1_g10007986"/>
<reference evidence="4" key="1">
    <citation type="submission" date="2012-09" db="EMBL/GenBank/DDBJ databases">
        <title>Genome sequencing and comparative transcriptomics of race 1 and race 4 of banana pathogen: Fusarium oxysporum f. sp. cubense.</title>
        <authorList>
            <person name="Fang X."/>
            <person name="Huang J."/>
        </authorList>
    </citation>
    <scope>NUCLEOTIDE SEQUENCE [LARGE SCALE GENOMIC DNA]</scope>
    <source>
        <strain evidence="4">race 1</strain>
    </source>
</reference>
<dbReference type="InterPro" id="IPR056884">
    <property type="entry name" value="NPHP3-like_N"/>
</dbReference>
<accession>N4U4W7</accession>
<gene>
    <name evidence="3" type="ORF">FOC1_g10007986</name>
</gene>
<proteinExistence type="predicted"/>
<dbReference type="STRING" id="1229664.N4U4W7"/>
<dbReference type="SUPFAM" id="SSF52540">
    <property type="entry name" value="P-loop containing nucleoside triphosphate hydrolases"/>
    <property type="match status" value="1"/>
</dbReference>
<protein>
    <recommendedName>
        <fullName evidence="2">Nephrocystin 3-like N-terminal domain-containing protein</fullName>
    </recommendedName>
</protein>
<sequence length="210" mass="24083">QFDERSKKAPGTCQWFLDSPEYQSWTQEKDQVLFCPGIAGAGKTVLASAIIENLHSRFQNDSSTAIAHIYCRYNRLDRQNFNELQTSVLRQLCERLSPLPEHIMKIYSQYKRRRVELPPERILSGLESVSGLFSKVFMVVDAIDEWRAAEHADLYSLPGELLFLQRKLVINLLVTSRPLPLIANRFSSYPSLTLTTFVGLSRAALVRYQD</sequence>
<reference evidence="4" key="2">
    <citation type="journal article" date="2014" name="PLoS ONE">
        <title>Genome and Transcriptome Analysis of the Fungal Pathogen Fusarium oxysporum f. sp. cubense Causing Banana Vascular Wilt Disease.</title>
        <authorList>
            <person name="Guo L."/>
            <person name="Han L."/>
            <person name="Yang L."/>
            <person name="Zeng H."/>
            <person name="Fan D."/>
            <person name="Zhu Y."/>
            <person name="Feng Y."/>
            <person name="Wang G."/>
            <person name="Peng C."/>
            <person name="Jiang X."/>
            <person name="Zhou D."/>
            <person name="Ni P."/>
            <person name="Liang C."/>
            <person name="Liu L."/>
            <person name="Wang J."/>
            <person name="Mao C."/>
            <person name="Fang X."/>
            <person name="Peng M."/>
            <person name="Huang J."/>
        </authorList>
    </citation>
    <scope>NUCLEOTIDE SEQUENCE [LARGE SCALE GENOMIC DNA]</scope>
    <source>
        <strain evidence="4">race 1</strain>
    </source>
</reference>
<evidence type="ECO:0000259" key="2">
    <source>
        <dbReference type="Pfam" id="PF24883"/>
    </source>
</evidence>
<dbReference type="Gene3D" id="3.40.50.300">
    <property type="entry name" value="P-loop containing nucleotide triphosphate hydrolases"/>
    <property type="match status" value="1"/>
</dbReference>
<dbReference type="Proteomes" id="UP000016928">
    <property type="component" value="Unassembled WGS sequence"/>
</dbReference>
<dbReference type="AlphaFoldDB" id="N4U4W7"/>
<dbReference type="Pfam" id="PF24883">
    <property type="entry name" value="NPHP3_N"/>
    <property type="match status" value="1"/>
</dbReference>
<dbReference type="PANTHER" id="PTHR10039">
    <property type="entry name" value="AMELOGENIN"/>
    <property type="match status" value="1"/>
</dbReference>
<evidence type="ECO:0000313" key="3">
    <source>
        <dbReference type="EMBL" id="ENH63846.1"/>
    </source>
</evidence>
<dbReference type="OrthoDB" id="20872at2759"/>
<dbReference type="EMBL" id="KB730535">
    <property type="protein sequence ID" value="ENH63846.1"/>
    <property type="molecule type" value="Genomic_DNA"/>
</dbReference>
<organism evidence="3 4">
    <name type="scientific">Fusarium oxysporum f. sp. cubense (strain race 1)</name>
    <name type="common">Panama disease fungus</name>
    <dbReference type="NCBI Taxonomy" id="1229664"/>
    <lineage>
        <taxon>Eukaryota</taxon>
        <taxon>Fungi</taxon>
        <taxon>Dikarya</taxon>
        <taxon>Ascomycota</taxon>
        <taxon>Pezizomycotina</taxon>
        <taxon>Sordariomycetes</taxon>
        <taxon>Hypocreomycetidae</taxon>
        <taxon>Hypocreales</taxon>
        <taxon>Nectriaceae</taxon>
        <taxon>Fusarium</taxon>
        <taxon>Fusarium oxysporum species complex</taxon>
    </lineage>
</organism>
<feature type="domain" description="Nephrocystin 3-like N-terminal" evidence="2">
    <location>
        <begin position="11"/>
        <end position="177"/>
    </location>
</feature>
<name>N4U4W7_FUSC1</name>
<feature type="non-terminal residue" evidence="3">
    <location>
        <position position="1"/>
    </location>
</feature>
<dbReference type="InterPro" id="IPR027417">
    <property type="entry name" value="P-loop_NTPase"/>
</dbReference>
<keyword evidence="1" id="KW-0677">Repeat</keyword>
<evidence type="ECO:0000256" key="1">
    <source>
        <dbReference type="ARBA" id="ARBA00022737"/>
    </source>
</evidence>
<dbReference type="HOGENOM" id="CLU_000288_34_5_1"/>
<dbReference type="OMA" id="WISTIDF"/>